<dbReference type="OrthoDB" id="9782395at2"/>
<dbReference type="EMBL" id="FTOC01000003">
    <property type="protein sequence ID" value="SIS43392.1"/>
    <property type="molecule type" value="Genomic_DNA"/>
</dbReference>
<keyword evidence="3" id="KW-1185">Reference proteome</keyword>
<accession>A0A1N7J1Z4</accession>
<dbReference type="PANTHER" id="PTHR30336">
    <property type="entry name" value="INNER MEMBRANE PROTEIN, PROBABLE PERMEASE"/>
    <property type="match status" value="1"/>
</dbReference>
<dbReference type="Pfam" id="PF02698">
    <property type="entry name" value="DUF218"/>
    <property type="match status" value="1"/>
</dbReference>
<protein>
    <submittedName>
        <fullName evidence="2">Uncharacterized SAM-binding protein YcdF, DUF218 family</fullName>
    </submittedName>
</protein>
<dbReference type="RefSeq" id="WP_076557794.1">
    <property type="nucleotide sequence ID" value="NZ_FTOC01000003.1"/>
</dbReference>
<sequence>MKRLIKLVMIIAVLFAFVSAYQVWTYGVDGGEKADAAIVLGAAQWNGSPSPVFHGRIKEAIDLYEKGYVEYLIFTGGKNGDAAFSEAEVGKNTAMEAGVPEENILVEENSLMTEENLEEAKKIAKKKSFQNYFLVSDQYHLKRAVEMAEDIGIKAEGVPTQYSAYKTMETKAPFFLKEWVHYMGYEVKNTFENIESMIS</sequence>
<dbReference type="InterPro" id="IPR051599">
    <property type="entry name" value="Cell_Envelope_Assoc"/>
</dbReference>
<reference evidence="3" key="1">
    <citation type="submission" date="2017-01" db="EMBL/GenBank/DDBJ databases">
        <authorList>
            <person name="Varghese N."/>
            <person name="Submissions S."/>
        </authorList>
    </citation>
    <scope>NUCLEOTIDE SEQUENCE [LARGE SCALE GENOMIC DNA]</scope>
    <source>
        <strain evidence="3">DSM 23127</strain>
    </source>
</reference>
<proteinExistence type="predicted"/>
<dbReference type="AlphaFoldDB" id="A0A1N7J1Z4"/>
<dbReference type="PANTHER" id="PTHR30336:SF20">
    <property type="entry name" value="DUF218 DOMAIN-CONTAINING PROTEIN"/>
    <property type="match status" value="1"/>
</dbReference>
<dbReference type="InterPro" id="IPR014729">
    <property type="entry name" value="Rossmann-like_a/b/a_fold"/>
</dbReference>
<dbReference type="STRING" id="570947.SAMN05421687_103219"/>
<evidence type="ECO:0000313" key="2">
    <source>
        <dbReference type="EMBL" id="SIS43392.1"/>
    </source>
</evidence>
<dbReference type="CDD" id="cd06259">
    <property type="entry name" value="YdcF-like"/>
    <property type="match status" value="1"/>
</dbReference>
<evidence type="ECO:0000259" key="1">
    <source>
        <dbReference type="Pfam" id="PF02698"/>
    </source>
</evidence>
<name>A0A1N7J1Z4_9BACI</name>
<dbReference type="Gene3D" id="3.40.50.620">
    <property type="entry name" value="HUPs"/>
    <property type="match status" value="1"/>
</dbReference>
<dbReference type="GO" id="GO:0005886">
    <property type="term" value="C:plasma membrane"/>
    <property type="evidence" value="ECO:0007669"/>
    <property type="project" value="TreeGrafter"/>
</dbReference>
<evidence type="ECO:0000313" key="3">
    <source>
        <dbReference type="Proteomes" id="UP000187608"/>
    </source>
</evidence>
<gene>
    <name evidence="2" type="ORF">SAMN05421687_103219</name>
</gene>
<dbReference type="InterPro" id="IPR003848">
    <property type="entry name" value="DUF218"/>
</dbReference>
<organism evidence="2 3">
    <name type="scientific">Salimicrobium flavidum</name>
    <dbReference type="NCBI Taxonomy" id="570947"/>
    <lineage>
        <taxon>Bacteria</taxon>
        <taxon>Bacillati</taxon>
        <taxon>Bacillota</taxon>
        <taxon>Bacilli</taxon>
        <taxon>Bacillales</taxon>
        <taxon>Bacillaceae</taxon>
        <taxon>Salimicrobium</taxon>
    </lineage>
</organism>
<feature type="domain" description="DUF218" evidence="1">
    <location>
        <begin position="35"/>
        <end position="180"/>
    </location>
</feature>
<dbReference type="Proteomes" id="UP000187608">
    <property type="component" value="Unassembled WGS sequence"/>
</dbReference>